<keyword evidence="3" id="KW-0408">Iron</keyword>
<dbReference type="PANTHER" id="PTHR35457:SF1">
    <property type="entry name" value="HEME A SYNTHASE"/>
    <property type="match status" value="1"/>
</dbReference>
<dbReference type="GO" id="GO:0046872">
    <property type="term" value="F:metal ion binding"/>
    <property type="evidence" value="ECO:0007669"/>
    <property type="project" value="UniProtKB-KW"/>
</dbReference>
<feature type="non-terminal residue" evidence="5">
    <location>
        <position position="1"/>
    </location>
</feature>
<feature type="non-terminal residue" evidence="5">
    <location>
        <position position="75"/>
    </location>
</feature>
<dbReference type="InterPro" id="IPR050450">
    <property type="entry name" value="COX15/CtaA_HemeA_synthase"/>
</dbReference>
<dbReference type="EMBL" id="JAAGMN010001082">
    <property type="protein sequence ID" value="NEE06656.1"/>
    <property type="molecule type" value="Genomic_DNA"/>
</dbReference>
<evidence type="ECO:0000256" key="1">
    <source>
        <dbReference type="ARBA" id="ARBA00022723"/>
    </source>
</evidence>
<keyword evidence="2" id="KW-0560">Oxidoreductase</keyword>
<dbReference type="PANTHER" id="PTHR35457">
    <property type="entry name" value="HEME A SYNTHASE"/>
    <property type="match status" value="1"/>
</dbReference>
<proteinExistence type="predicted"/>
<evidence type="ECO:0000313" key="5">
    <source>
        <dbReference type="EMBL" id="NEE06656.1"/>
    </source>
</evidence>
<dbReference type="AlphaFoldDB" id="A0A6G3WMC0"/>
<sequence length="75" mass="8201">ARRGVIRLGWAQFWIVMGNADLGGIVVLVGLNPYTVAAHFMLSSALIAVATVMWQRVREGDEEPRPLVGKAVQQL</sequence>
<reference evidence="5" key="1">
    <citation type="submission" date="2020-01" db="EMBL/GenBank/DDBJ databases">
        <title>Insect and environment-associated Actinomycetes.</title>
        <authorList>
            <person name="Currrie C."/>
            <person name="Chevrette M."/>
            <person name="Carlson C."/>
            <person name="Stubbendieck R."/>
            <person name="Wendt-Pienkowski E."/>
        </authorList>
    </citation>
    <scope>NUCLEOTIDE SEQUENCE</scope>
    <source>
        <strain evidence="5">SID7499</strain>
    </source>
</reference>
<protein>
    <submittedName>
        <fullName evidence="5">Heme A synthase</fullName>
    </submittedName>
</protein>
<keyword evidence="4" id="KW-0812">Transmembrane</keyword>
<keyword evidence="4" id="KW-1133">Transmembrane helix</keyword>
<dbReference type="GO" id="GO:0016491">
    <property type="term" value="F:oxidoreductase activity"/>
    <property type="evidence" value="ECO:0007669"/>
    <property type="project" value="UniProtKB-KW"/>
</dbReference>
<gene>
    <name evidence="5" type="ORF">G3M58_09390</name>
</gene>
<organism evidence="5">
    <name type="scientific">Streptomyces sp. SID7499</name>
    <dbReference type="NCBI Taxonomy" id="2706086"/>
    <lineage>
        <taxon>Bacteria</taxon>
        <taxon>Bacillati</taxon>
        <taxon>Actinomycetota</taxon>
        <taxon>Actinomycetes</taxon>
        <taxon>Kitasatosporales</taxon>
        <taxon>Streptomycetaceae</taxon>
        <taxon>Streptomyces</taxon>
    </lineage>
</organism>
<evidence type="ECO:0000256" key="4">
    <source>
        <dbReference type="SAM" id="Phobius"/>
    </source>
</evidence>
<evidence type="ECO:0000256" key="3">
    <source>
        <dbReference type="ARBA" id="ARBA00023004"/>
    </source>
</evidence>
<keyword evidence="4" id="KW-0472">Membrane</keyword>
<comment type="caution">
    <text evidence="5">The sequence shown here is derived from an EMBL/GenBank/DDBJ whole genome shotgun (WGS) entry which is preliminary data.</text>
</comment>
<evidence type="ECO:0000256" key="2">
    <source>
        <dbReference type="ARBA" id="ARBA00023002"/>
    </source>
</evidence>
<accession>A0A6G3WMC0</accession>
<feature type="transmembrane region" description="Helical" evidence="4">
    <location>
        <begin position="12"/>
        <end position="31"/>
    </location>
</feature>
<keyword evidence="1" id="KW-0479">Metal-binding</keyword>
<name>A0A6G3WMC0_9ACTN</name>